<evidence type="ECO:0000313" key="2">
    <source>
        <dbReference type="Proteomes" id="UP000295497"/>
    </source>
</evidence>
<accession>A0A4P2QG09</accession>
<gene>
    <name evidence="1" type="ORF">SOCE836_004780</name>
</gene>
<dbReference type="RefSeq" id="WP_129572766.1">
    <property type="nucleotide sequence ID" value="NZ_CP012672.1"/>
</dbReference>
<reference evidence="1 2" key="1">
    <citation type="submission" date="2015-09" db="EMBL/GenBank/DDBJ databases">
        <title>Sorangium comparison.</title>
        <authorList>
            <person name="Zaburannyi N."/>
            <person name="Bunk B."/>
            <person name="Overmann J."/>
            <person name="Mueller R."/>
        </authorList>
    </citation>
    <scope>NUCLEOTIDE SEQUENCE [LARGE SCALE GENOMIC DNA]</scope>
    <source>
        <strain evidence="1 2">So ce836</strain>
    </source>
</reference>
<proteinExistence type="predicted"/>
<dbReference type="Proteomes" id="UP000295497">
    <property type="component" value="Chromosome"/>
</dbReference>
<organism evidence="1 2">
    <name type="scientific">Sorangium cellulosum</name>
    <name type="common">Polyangium cellulosum</name>
    <dbReference type="NCBI Taxonomy" id="56"/>
    <lineage>
        <taxon>Bacteria</taxon>
        <taxon>Pseudomonadati</taxon>
        <taxon>Myxococcota</taxon>
        <taxon>Polyangia</taxon>
        <taxon>Polyangiales</taxon>
        <taxon>Polyangiaceae</taxon>
        <taxon>Sorangium</taxon>
    </lineage>
</organism>
<sequence>MSKQVLTVDPKTISINFTQVNGQSNLIVNVPNTLQVSVGNSSGYELQNVTLDQADVHVMYTPRGSNKPQDVTSAFPVTFTQGGKVIFPSVVSSGQCKPQGFFVTPMSPQALSYLDGTISFVIETDKIVYDVKSDTGGQSTSDSWTVTTRG</sequence>
<dbReference type="EMBL" id="CP012672">
    <property type="protein sequence ID" value="AUX28408.1"/>
    <property type="molecule type" value="Genomic_DNA"/>
</dbReference>
<protein>
    <submittedName>
        <fullName evidence="1">Uncharacterized protein</fullName>
    </submittedName>
</protein>
<dbReference type="AlphaFoldDB" id="A0A4P2QG09"/>
<name>A0A4P2QG09_SORCE</name>
<evidence type="ECO:0000313" key="1">
    <source>
        <dbReference type="EMBL" id="AUX28408.1"/>
    </source>
</evidence>